<sequence length="313" mass="32213">MPAAFDRFCRCDIGDSMSNLRHLHPTSVIAIDGGGTRCRLALITESQPVLIEGGSVNVTSNFDAAVRELSRGLAALAQKAGLTTSDLAALPTYAGLAGVMDQGMAQKVTAALPQTHIRVEDDRPAALRGALGTTDGVVAHCGTGSFIAAQVAGRTRFAGGWGAVLGDPTSAQWVGRRALTLTLEVVDGLRATSALSDRLLAKFTGCAGIVAFAATARPSDFGALAPAVTEHALTDDAIACKIMNEAAEDITALLPKLGWTPGMALCLTGGIGPHFAPYLPDSIAANVTAPQGEPLSGAFELAQMYRDELSNGT</sequence>
<proteinExistence type="predicted"/>
<evidence type="ECO:0000259" key="1">
    <source>
        <dbReference type="Pfam" id="PF01869"/>
    </source>
</evidence>
<dbReference type="Gene3D" id="3.30.420.40">
    <property type="match status" value="2"/>
</dbReference>
<gene>
    <name evidence="2" type="primary">gspK_2</name>
    <name evidence="2" type="ORF">ALP8811_02650</name>
</gene>
<reference evidence="2 3" key="1">
    <citation type="submission" date="2018-03" db="EMBL/GenBank/DDBJ databases">
        <authorList>
            <person name="Keele B.F."/>
        </authorList>
    </citation>
    <scope>NUCLEOTIDE SEQUENCE [LARGE SCALE GENOMIC DNA]</scope>
    <source>
        <strain evidence="2 3">CECT 8811</strain>
    </source>
</reference>
<dbReference type="EC" id="2.7.1.8" evidence="2"/>
<dbReference type="AlphaFoldDB" id="A0A2R8AS88"/>
<dbReference type="Proteomes" id="UP000244911">
    <property type="component" value="Unassembled WGS sequence"/>
</dbReference>
<evidence type="ECO:0000313" key="2">
    <source>
        <dbReference type="EMBL" id="SPF78719.1"/>
    </source>
</evidence>
<dbReference type="SUPFAM" id="SSF53067">
    <property type="entry name" value="Actin-like ATPase domain"/>
    <property type="match status" value="2"/>
</dbReference>
<dbReference type="PANTHER" id="PTHR43190:SF3">
    <property type="entry name" value="N-ACETYL-D-GLUCOSAMINE KINASE"/>
    <property type="match status" value="1"/>
</dbReference>
<dbReference type="InterPro" id="IPR052519">
    <property type="entry name" value="Euk-type_GlcNAc_Kinase"/>
</dbReference>
<dbReference type="GO" id="GO:0047931">
    <property type="term" value="F:glucosamine kinase activity"/>
    <property type="evidence" value="ECO:0007669"/>
    <property type="project" value="UniProtKB-EC"/>
</dbReference>
<keyword evidence="3" id="KW-1185">Reference proteome</keyword>
<accession>A0A2R8AS88</accession>
<protein>
    <submittedName>
        <fullName evidence="2">Glucosamine kinase GspK</fullName>
        <ecNumber evidence="2">2.7.1.8</ecNumber>
    </submittedName>
</protein>
<dbReference type="EMBL" id="OMOI01000002">
    <property type="protein sequence ID" value="SPF78719.1"/>
    <property type="molecule type" value="Genomic_DNA"/>
</dbReference>
<dbReference type="InterPro" id="IPR002731">
    <property type="entry name" value="ATPase_BadF"/>
</dbReference>
<feature type="domain" description="ATPase BadF/BadG/BcrA/BcrD type" evidence="1">
    <location>
        <begin position="31"/>
        <end position="271"/>
    </location>
</feature>
<dbReference type="InterPro" id="IPR043129">
    <property type="entry name" value="ATPase_NBD"/>
</dbReference>
<evidence type="ECO:0000313" key="3">
    <source>
        <dbReference type="Proteomes" id="UP000244911"/>
    </source>
</evidence>
<keyword evidence="2" id="KW-0418">Kinase</keyword>
<dbReference type="CDD" id="cd24082">
    <property type="entry name" value="ASKHA_NBD_GspK-like"/>
    <property type="match status" value="1"/>
</dbReference>
<dbReference type="Pfam" id="PF01869">
    <property type="entry name" value="BcrAD_BadFG"/>
    <property type="match status" value="1"/>
</dbReference>
<organism evidence="2 3">
    <name type="scientific">Aliiroseovarius pelagivivens</name>
    <dbReference type="NCBI Taxonomy" id="1639690"/>
    <lineage>
        <taxon>Bacteria</taxon>
        <taxon>Pseudomonadati</taxon>
        <taxon>Pseudomonadota</taxon>
        <taxon>Alphaproteobacteria</taxon>
        <taxon>Rhodobacterales</taxon>
        <taxon>Paracoccaceae</taxon>
        <taxon>Aliiroseovarius</taxon>
    </lineage>
</organism>
<dbReference type="PANTHER" id="PTHR43190">
    <property type="entry name" value="N-ACETYL-D-GLUCOSAMINE KINASE"/>
    <property type="match status" value="1"/>
</dbReference>
<keyword evidence="2" id="KW-0808">Transferase</keyword>
<name>A0A2R8AS88_9RHOB</name>